<dbReference type="Gene3D" id="3.40.50.1820">
    <property type="entry name" value="alpha/beta hydrolase"/>
    <property type="match status" value="1"/>
</dbReference>
<dbReference type="InterPro" id="IPR052558">
    <property type="entry name" value="Siderophore_Hydrolase_D"/>
</dbReference>
<organism evidence="4 5">
    <name type="scientific">Flavobacterium suncheonense GH29-5 = DSM 17707</name>
    <dbReference type="NCBI Taxonomy" id="1121899"/>
    <lineage>
        <taxon>Bacteria</taxon>
        <taxon>Pseudomonadati</taxon>
        <taxon>Bacteroidota</taxon>
        <taxon>Flavobacteriia</taxon>
        <taxon>Flavobacteriales</taxon>
        <taxon>Flavobacteriaceae</taxon>
        <taxon>Flavobacterium</taxon>
    </lineage>
</organism>
<dbReference type="AlphaFoldDB" id="A0A0A2MBL3"/>
<keyword evidence="3" id="KW-0732">Signal</keyword>
<dbReference type="RefSeq" id="WP_026979435.1">
    <property type="nucleotide sequence ID" value="NZ_AUCZ01000003.1"/>
</dbReference>
<evidence type="ECO:0000256" key="1">
    <source>
        <dbReference type="ARBA" id="ARBA00005622"/>
    </source>
</evidence>
<keyword evidence="5" id="KW-1185">Reference proteome</keyword>
<evidence type="ECO:0000313" key="4">
    <source>
        <dbReference type="EMBL" id="KGO89639.1"/>
    </source>
</evidence>
<dbReference type="STRING" id="1121899.GCA_000430025_00657"/>
<dbReference type="PANTHER" id="PTHR40841:SF2">
    <property type="entry name" value="SIDEROPHORE-DEGRADING ESTERASE (EUROFUNG)"/>
    <property type="match status" value="1"/>
</dbReference>
<accession>A0A0A2MBL3</accession>
<dbReference type="eggNOG" id="COG2819">
    <property type="taxonomic scope" value="Bacteria"/>
</dbReference>
<sequence>MKKAILLFGLIFVAQMASAQNKTTKKPAEVKPFLLGQIREIDSKILSEKRTLNIYLPDGYNPKDTLRYPVIYLLDGSADEDFIHVTGLVQYNTFPWVDRIPKSFVVGIANTNRKRDFTSPATVTILKQQMPSQGGSGKFIAFLEKELQPFIEKNYKTTDSKMIIGQSLGGLLATEILFKKPELFSQYVIISPSLWWNDGELLKLNPSVLEESFTAKKDIYIGVGKEGLSPFFDNHVMEVDANLLFDKIKSGKSKSVKVYFDYLPEEDHATVTHPALFNAFRILYPKK</sequence>
<evidence type="ECO:0000313" key="5">
    <source>
        <dbReference type="Proteomes" id="UP000030121"/>
    </source>
</evidence>
<dbReference type="Pfam" id="PF00756">
    <property type="entry name" value="Esterase"/>
    <property type="match status" value="1"/>
</dbReference>
<dbReference type="EMBL" id="JRLW01000008">
    <property type="protein sequence ID" value="KGO89639.1"/>
    <property type="molecule type" value="Genomic_DNA"/>
</dbReference>
<comment type="similarity">
    <text evidence="1">Belongs to the esterase D family.</text>
</comment>
<dbReference type="InterPro" id="IPR000801">
    <property type="entry name" value="Esterase-like"/>
</dbReference>
<proteinExistence type="inferred from homology"/>
<keyword evidence="2" id="KW-0378">Hydrolase</keyword>
<feature type="signal peptide" evidence="3">
    <location>
        <begin position="1"/>
        <end position="19"/>
    </location>
</feature>
<evidence type="ECO:0000256" key="2">
    <source>
        <dbReference type="ARBA" id="ARBA00022801"/>
    </source>
</evidence>
<dbReference type="GO" id="GO:0016788">
    <property type="term" value="F:hydrolase activity, acting on ester bonds"/>
    <property type="evidence" value="ECO:0007669"/>
    <property type="project" value="TreeGrafter"/>
</dbReference>
<dbReference type="PANTHER" id="PTHR40841">
    <property type="entry name" value="SIDEROPHORE TRIACETYLFUSARININE C ESTERASE"/>
    <property type="match status" value="1"/>
</dbReference>
<dbReference type="Proteomes" id="UP000030121">
    <property type="component" value="Unassembled WGS sequence"/>
</dbReference>
<reference evidence="4 5" key="1">
    <citation type="submission" date="2013-09" db="EMBL/GenBank/DDBJ databases">
        <authorList>
            <person name="Zeng Z."/>
            <person name="Chen C."/>
        </authorList>
    </citation>
    <scope>NUCLEOTIDE SEQUENCE [LARGE SCALE GENOMIC DNA]</scope>
    <source>
        <strain evidence="4 5">GH29-5</strain>
    </source>
</reference>
<dbReference type="InterPro" id="IPR029058">
    <property type="entry name" value="AB_hydrolase_fold"/>
</dbReference>
<gene>
    <name evidence="4" type="ORF">Q764_07685</name>
</gene>
<name>A0A0A2MBL3_9FLAO</name>
<feature type="chain" id="PRO_5001992119" evidence="3">
    <location>
        <begin position="20"/>
        <end position="287"/>
    </location>
</feature>
<evidence type="ECO:0000256" key="3">
    <source>
        <dbReference type="SAM" id="SignalP"/>
    </source>
</evidence>
<dbReference type="OrthoDB" id="9784036at2"/>
<dbReference type="SUPFAM" id="SSF53474">
    <property type="entry name" value="alpha/beta-Hydrolases"/>
    <property type="match status" value="1"/>
</dbReference>
<protein>
    <submittedName>
        <fullName evidence="4">Esterase</fullName>
    </submittedName>
</protein>
<comment type="caution">
    <text evidence="4">The sequence shown here is derived from an EMBL/GenBank/DDBJ whole genome shotgun (WGS) entry which is preliminary data.</text>
</comment>